<comment type="caution">
    <text evidence="2">The sequence shown here is derived from an EMBL/GenBank/DDBJ whole genome shotgun (WGS) entry which is preliminary data.</text>
</comment>
<dbReference type="AlphaFoldDB" id="A0AAD8PTP2"/>
<evidence type="ECO:0000256" key="1">
    <source>
        <dbReference type="SAM" id="MobiDB-lite"/>
    </source>
</evidence>
<dbReference type="Proteomes" id="UP001230504">
    <property type="component" value="Unassembled WGS sequence"/>
</dbReference>
<dbReference type="GeneID" id="85442640"/>
<protein>
    <submittedName>
        <fullName evidence="2">Uncharacterized protein</fullName>
    </submittedName>
</protein>
<dbReference type="EMBL" id="JAHLJV010000054">
    <property type="protein sequence ID" value="KAK1580525.1"/>
    <property type="molecule type" value="Genomic_DNA"/>
</dbReference>
<organism evidence="2 3">
    <name type="scientific">Colletotrichum navitas</name>
    <dbReference type="NCBI Taxonomy" id="681940"/>
    <lineage>
        <taxon>Eukaryota</taxon>
        <taxon>Fungi</taxon>
        <taxon>Dikarya</taxon>
        <taxon>Ascomycota</taxon>
        <taxon>Pezizomycotina</taxon>
        <taxon>Sordariomycetes</taxon>
        <taxon>Hypocreomycetidae</taxon>
        <taxon>Glomerellales</taxon>
        <taxon>Glomerellaceae</taxon>
        <taxon>Colletotrichum</taxon>
        <taxon>Colletotrichum graminicola species complex</taxon>
    </lineage>
</organism>
<gene>
    <name evidence="2" type="ORF">LY79DRAFT_561379</name>
</gene>
<sequence length="79" mass="8383">MIIVVAVVVVVVVVLLLRTYVTAICCWCSLSTYTIYLVVRKRRGVCVPGMSPAAGSAAGRDNKRGNGGNTKPSQRGWGS</sequence>
<evidence type="ECO:0000313" key="2">
    <source>
        <dbReference type="EMBL" id="KAK1580525.1"/>
    </source>
</evidence>
<dbReference type="RefSeq" id="XP_060411562.1">
    <property type="nucleotide sequence ID" value="XM_060558400.1"/>
</dbReference>
<keyword evidence="3" id="KW-1185">Reference proteome</keyword>
<accession>A0AAD8PTP2</accession>
<proteinExistence type="predicted"/>
<evidence type="ECO:0000313" key="3">
    <source>
        <dbReference type="Proteomes" id="UP001230504"/>
    </source>
</evidence>
<reference evidence="2" key="1">
    <citation type="submission" date="2021-06" db="EMBL/GenBank/DDBJ databases">
        <title>Comparative genomics, transcriptomics and evolutionary studies reveal genomic signatures of adaptation to plant cell wall in hemibiotrophic fungi.</title>
        <authorList>
            <consortium name="DOE Joint Genome Institute"/>
            <person name="Baroncelli R."/>
            <person name="Diaz J.F."/>
            <person name="Benocci T."/>
            <person name="Peng M."/>
            <person name="Battaglia E."/>
            <person name="Haridas S."/>
            <person name="Andreopoulos W."/>
            <person name="Labutti K."/>
            <person name="Pangilinan J."/>
            <person name="Floch G.L."/>
            <person name="Makela M.R."/>
            <person name="Henrissat B."/>
            <person name="Grigoriev I.V."/>
            <person name="Crouch J.A."/>
            <person name="De Vries R.P."/>
            <person name="Sukno S.A."/>
            <person name="Thon M.R."/>
        </authorList>
    </citation>
    <scope>NUCLEOTIDE SEQUENCE</scope>
    <source>
        <strain evidence="2">CBS 125086</strain>
    </source>
</reference>
<name>A0AAD8PTP2_9PEZI</name>
<feature type="region of interest" description="Disordered" evidence="1">
    <location>
        <begin position="51"/>
        <end position="79"/>
    </location>
</feature>